<feature type="transmembrane region" description="Helical" evidence="1">
    <location>
        <begin position="66"/>
        <end position="88"/>
    </location>
</feature>
<reference evidence="2" key="1">
    <citation type="submission" date="2021-05" db="EMBL/GenBank/DDBJ databases">
        <title>Novel Bacillus species.</title>
        <authorList>
            <person name="Liu G."/>
        </authorList>
    </citation>
    <scope>NUCLEOTIDE SEQUENCE</scope>
    <source>
        <strain evidence="2">FJAT-49825</strain>
    </source>
</reference>
<protein>
    <submittedName>
        <fullName evidence="2">ABC transporter permease</fullName>
    </submittedName>
</protein>
<dbReference type="RefSeq" id="WP_213118387.1">
    <property type="nucleotide sequence ID" value="NZ_JAGYPF010000003.1"/>
</dbReference>
<keyword evidence="1" id="KW-0472">Membrane</keyword>
<proteinExistence type="predicted"/>
<sequence length="103" mass="11092">MDAVIWLLILLLLTLFNWGAISFHNNKKLHFFWSGIIIGILGPIIAFLIGALFWKMAHSEGSTGEGGAIGAAFIGLMIVGNGILYVFIGMFVKIVSLIKGNSA</sequence>
<name>A0A942YWB7_9BACI</name>
<keyword evidence="1" id="KW-0812">Transmembrane</keyword>
<keyword evidence="3" id="KW-1185">Reference proteome</keyword>
<comment type="caution">
    <text evidence="2">The sequence shown here is derived from an EMBL/GenBank/DDBJ whole genome shotgun (WGS) entry which is preliminary data.</text>
</comment>
<organism evidence="2 3">
    <name type="scientific">Neobacillus rhizophilus</name>
    <dbReference type="NCBI Taxonomy" id="2833579"/>
    <lineage>
        <taxon>Bacteria</taxon>
        <taxon>Bacillati</taxon>
        <taxon>Bacillota</taxon>
        <taxon>Bacilli</taxon>
        <taxon>Bacillales</taxon>
        <taxon>Bacillaceae</taxon>
        <taxon>Neobacillus</taxon>
    </lineage>
</organism>
<evidence type="ECO:0000256" key="1">
    <source>
        <dbReference type="SAM" id="Phobius"/>
    </source>
</evidence>
<gene>
    <name evidence="2" type="ORF">KHA99_15540</name>
</gene>
<accession>A0A942YWB7</accession>
<evidence type="ECO:0000313" key="2">
    <source>
        <dbReference type="EMBL" id="MBS4213870.1"/>
    </source>
</evidence>
<evidence type="ECO:0000313" key="3">
    <source>
        <dbReference type="Proteomes" id="UP000679749"/>
    </source>
</evidence>
<keyword evidence="1" id="KW-1133">Transmembrane helix</keyword>
<dbReference type="AlphaFoldDB" id="A0A942YWB7"/>
<feature type="transmembrane region" description="Helical" evidence="1">
    <location>
        <begin position="32"/>
        <end position="54"/>
    </location>
</feature>
<dbReference type="Proteomes" id="UP000679749">
    <property type="component" value="Unassembled WGS sequence"/>
</dbReference>
<dbReference type="EMBL" id="JAGYPF010000003">
    <property type="protein sequence ID" value="MBS4213870.1"/>
    <property type="molecule type" value="Genomic_DNA"/>
</dbReference>